<evidence type="ECO:0000313" key="4">
    <source>
        <dbReference type="EMBL" id="OKH16485.1"/>
    </source>
</evidence>
<keyword evidence="2" id="KW-0812">Transmembrane</keyword>
<feature type="coiled-coil region" evidence="1">
    <location>
        <begin position="16"/>
        <end position="50"/>
    </location>
</feature>
<dbReference type="AlphaFoldDB" id="A0A1U7H5C9"/>
<dbReference type="Gene3D" id="3.40.710.10">
    <property type="entry name" value="DD-peptidase/beta-lactamase superfamily"/>
    <property type="match status" value="1"/>
</dbReference>
<dbReference type="GO" id="GO:0030655">
    <property type="term" value="P:beta-lactam antibiotic catabolic process"/>
    <property type="evidence" value="ECO:0007669"/>
    <property type="project" value="InterPro"/>
</dbReference>
<dbReference type="PANTHER" id="PTHR35333">
    <property type="entry name" value="BETA-LACTAMASE"/>
    <property type="match status" value="1"/>
</dbReference>
<dbReference type="EMBL" id="MRCA01000001">
    <property type="protein sequence ID" value="OKH16485.1"/>
    <property type="molecule type" value="Genomic_DNA"/>
</dbReference>
<sequence length="504" mass="57167">MDQQSKRQPDSRDRKIAELEAKLQRAYQVIGNLQQTNIELQRRIAEFNSAGNQKSVLSTSLIDVSSPQKVHVRNKGTIAKRRKTPLPSKYTANMNKSRFRKLPHLQFYGLIALVVLTIVSLFGFSSFLAQRAKNKNSETVNNLPIQHQPNFPTQPPIISTQNPVINQPDSSNQPVNLSLDSSAQLANRNLYFIYNIKTPPNLKKSDELSGIVKNILDYVKDKKLPTESLSITLIDLNKNTIAGYQQDMPRYPASVVKLFWMAILEAKIKQGLIPLNHTINSDLNAMILKSDNDAASRIVDVISGTYSFENKLTDEQFQTWKKQRQSLNYFFQKAGYKNINVSQKTYPITYLKATEPKGADLQLRGDNPSQPRRNKITTYQTARLMYEIFTGQAVGPEYSEQMASLLTRDLHPEAWKLQPPNPDEFNPVENFLGESLATDADQIVFASKAGWTSASRQEVAYVATKDRQTRYIIALFGEDPAYAASQNAFPDISRLVFEQMRNRK</sequence>
<evidence type="ECO:0000256" key="2">
    <source>
        <dbReference type="SAM" id="Phobius"/>
    </source>
</evidence>
<evidence type="ECO:0000313" key="5">
    <source>
        <dbReference type="Proteomes" id="UP000186391"/>
    </source>
</evidence>
<dbReference type="Proteomes" id="UP000186391">
    <property type="component" value="Unassembled WGS sequence"/>
</dbReference>
<dbReference type="RefSeq" id="WP_073554795.1">
    <property type="nucleotide sequence ID" value="NZ_MRCA01000001.1"/>
</dbReference>
<evidence type="ECO:0000256" key="1">
    <source>
        <dbReference type="SAM" id="Coils"/>
    </source>
</evidence>
<feature type="transmembrane region" description="Helical" evidence="2">
    <location>
        <begin position="107"/>
        <end position="129"/>
    </location>
</feature>
<dbReference type="InterPro" id="IPR045155">
    <property type="entry name" value="Beta-lactam_cat"/>
</dbReference>
<keyword evidence="2" id="KW-0472">Membrane</keyword>
<keyword evidence="1" id="KW-0175">Coiled coil</keyword>
<name>A0A1U7H5C9_9CYAN</name>
<keyword evidence="5" id="KW-1185">Reference proteome</keyword>
<evidence type="ECO:0000259" key="3">
    <source>
        <dbReference type="Pfam" id="PF13354"/>
    </source>
</evidence>
<gene>
    <name evidence="4" type="ORF">NIES592_02285</name>
</gene>
<dbReference type="Pfam" id="PF13354">
    <property type="entry name" value="Beta-lactamase2"/>
    <property type="match status" value="1"/>
</dbReference>
<dbReference type="InterPro" id="IPR000871">
    <property type="entry name" value="Beta-lactam_class-A"/>
</dbReference>
<keyword evidence="2" id="KW-1133">Transmembrane helix</keyword>
<dbReference type="OrthoDB" id="440093at2"/>
<organism evidence="4 5">
    <name type="scientific">Fischerella major NIES-592</name>
    <dbReference type="NCBI Taxonomy" id="210994"/>
    <lineage>
        <taxon>Bacteria</taxon>
        <taxon>Bacillati</taxon>
        <taxon>Cyanobacteriota</taxon>
        <taxon>Cyanophyceae</taxon>
        <taxon>Nostocales</taxon>
        <taxon>Hapalosiphonaceae</taxon>
        <taxon>Fischerella</taxon>
    </lineage>
</organism>
<proteinExistence type="predicted"/>
<dbReference type="GO" id="GO:0046677">
    <property type="term" value="P:response to antibiotic"/>
    <property type="evidence" value="ECO:0007669"/>
    <property type="project" value="InterPro"/>
</dbReference>
<comment type="caution">
    <text evidence="4">The sequence shown here is derived from an EMBL/GenBank/DDBJ whole genome shotgun (WGS) entry which is preliminary data.</text>
</comment>
<dbReference type="SUPFAM" id="SSF56601">
    <property type="entry name" value="beta-lactamase/transpeptidase-like"/>
    <property type="match status" value="1"/>
</dbReference>
<dbReference type="GO" id="GO:0008800">
    <property type="term" value="F:beta-lactamase activity"/>
    <property type="evidence" value="ECO:0007669"/>
    <property type="project" value="InterPro"/>
</dbReference>
<dbReference type="PANTHER" id="PTHR35333:SF3">
    <property type="entry name" value="BETA-LACTAMASE-TYPE TRANSPEPTIDASE FOLD CONTAINING PROTEIN"/>
    <property type="match status" value="1"/>
</dbReference>
<accession>A0A1U7H5C9</accession>
<dbReference type="InterPro" id="IPR012338">
    <property type="entry name" value="Beta-lactam/transpept-like"/>
</dbReference>
<feature type="domain" description="Beta-lactamase class A catalytic" evidence="3">
    <location>
        <begin position="231"/>
        <end position="476"/>
    </location>
</feature>
<protein>
    <recommendedName>
        <fullName evidence="3">Beta-lactamase class A catalytic domain-containing protein</fullName>
    </recommendedName>
</protein>
<reference evidence="4 5" key="1">
    <citation type="submission" date="2016-11" db="EMBL/GenBank/DDBJ databases">
        <title>Draft Genome Sequences of Nine Cyanobacterial Strains from Diverse Habitats.</title>
        <authorList>
            <person name="Zhu T."/>
            <person name="Hou S."/>
            <person name="Lu X."/>
            <person name="Hess W.R."/>
        </authorList>
    </citation>
    <scope>NUCLEOTIDE SEQUENCE [LARGE SCALE GENOMIC DNA]</scope>
    <source>
        <strain evidence="4 5">NIES-592</strain>
    </source>
</reference>